<accession>A0A8H6J3L9</accession>
<dbReference type="AlphaFoldDB" id="A0A8H6J3L9"/>
<comment type="caution">
    <text evidence="1">The sequence shown here is derived from an EMBL/GenBank/DDBJ whole genome shotgun (WGS) entry which is preliminary data.</text>
</comment>
<sequence>MDTACLCSSIRLLANAETLDETRARDLIPALNGHLGDLRRLLGRSKSLFRDVQYHVAPRNQRTSKALSVDAVDLAPANRMCERFREDVDGFWAAPNDDGHGAVNPELRRRLACVVIFLRSKLDAQVLAPPQIAGFFSGSPNFADVRNSGRKYIQIARKLGGLGSILWLPLDIPPSTYERYLNIDDEEIFSHLTSLAPSEDYTGFVQRLVLSQLRDSSLSSSYYNLFVDYADIIPASDQLLLLLHALGGSQTPESLLTRIRLPQRRWNNEGEIESVSAADFGLSPELITLLSDDVELANATASPYVVKHALDDESLAWSLCPELSAFFSRVLLPKTMEELGVAALKILCFVCPPCYEGNLDWSPTVKKVIWPIVENVTKTCKIPTNFRTQVLELVLFFCERDSVPVRHAAVNLAKTVLRKSMPYYLHATVVLFRSTLYRIDGDFARSEADIRDFIWRGPRPTNRRDRALQGRLHISRIETKIRSFDNDIPSFIYEWKAEQPLSTMEIEVTFRLQSTAARYFQSVGEFGAARASLEQILSLDGTRPIRGNTRRMLTQRLADICCEMGEHVRAIELLQAELHNLDRTARSRRPFRRLLLALLDANIGLGDLDAAALALREIEEAEPLGMEDLHDQQLHMRAVIAAARIAHAEPGRLSAVMRWEFALQDVQRMNILGAGGGFTAALIHLSLTHAQLAAGDRDGARQSWAAGSEILETEICEFWLPLVPTSWLQRIALEVYESEGWTLRMMLPGSKPDVTIPWDNTAL</sequence>
<evidence type="ECO:0000313" key="1">
    <source>
        <dbReference type="EMBL" id="KAF6805930.1"/>
    </source>
</evidence>
<keyword evidence="2" id="KW-1185">Reference proteome</keyword>
<name>A0A8H6J3L9_9PEZI</name>
<proteinExistence type="predicted"/>
<evidence type="ECO:0000313" key="2">
    <source>
        <dbReference type="Proteomes" id="UP000652219"/>
    </source>
</evidence>
<organism evidence="1 2">
    <name type="scientific">Colletotrichum sojae</name>
    <dbReference type="NCBI Taxonomy" id="2175907"/>
    <lineage>
        <taxon>Eukaryota</taxon>
        <taxon>Fungi</taxon>
        <taxon>Dikarya</taxon>
        <taxon>Ascomycota</taxon>
        <taxon>Pezizomycotina</taxon>
        <taxon>Sordariomycetes</taxon>
        <taxon>Hypocreomycetidae</taxon>
        <taxon>Glomerellales</taxon>
        <taxon>Glomerellaceae</taxon>
        <taxon>Colletotrichum</taxon>
        <taxon>Colletotrichum orchidearum species complex</taxon>
    </lineage>
</organism>
<protein>
    <submittedName>
        <fullName evidence="1">LipA and NB-ARC domain-containing protein</fullName>
    </submittedName>
</protein>
<dbReference type="EMBL" id="WIGN01000170">
    <property type="protein sequence ID" value="KAF6805930.1"/>
    <property type="molecule type" value="Genomic_DNA"/>
</dbReference>
<gene>
    <name evidence="1" type="ORF">CSOJ01_09153</name>
</gene>
<reference evidence="1 2" key="1">
    <citation type="journal article" date="2020" name="Phytopathology">
        <title>Genome Sequence Resources of Colletotrichum truncatum, C. plurivorum, C. musicola, and C. sojae: Four Species Pathogenic to Soybean (Glycine max).</title>
        <authorList>
            <person name="Rogerio F."/>
            <person name="Boufleur T.R."/>
            <person name="Ciampi-Guillardi M."/>
            <person name="Sukno S.A."/>
            <person name="Thon M.R."/>
            <person name="Massola Junior N.S."/>
            <person name="Baroncelli R."/>
        </authorList>
    </citation>
    <scope>NUCLEOTIDE SEQUENCE [LARGE SCALE GENOMIC DNA]</scope>
    <source>
        <strain evidence="1 2">LFN0009</strain>
    </source>
</reference>
<dbReference type="Proteomes" id="UP000652219">
    <property type="component" value="Unassembled WGS sequence"/>
</dbReference>